<dbReference type="InterPro" id="IPR011650">
    <property type="entry name" value="Peptidase_M20_dimer"/>
</dbReference>
<dbReference type="Proteomes" id="UP001500665">
    <property type="component" value="Unassembled WGS sequence"/>
</dbReference>
<sequence length="446" mass="47288">MSGFGGAGVDRGRVAGLMGRARRDLGELVAMRSVADPARFPVEECLRAAQWTADAFTEAGVPCKLYETPDGSQAVVGHRPGPEGAPTVLLYAHYDVQPPGEGWSSSPWRLADREGRWFGRGAADCKGNIVMHLTALRAVAEPAVGVKVVVEGSEEQGTDGLEQFLERHPDVFEADAIIIGDTGNLAVGVPTFTTCLRGQVNVLVTVTTMAGALHSGMYGGAAPDALAALIHMLGTLRDASGNTTVRGLPCDQRWDGAQYPVEQFRRDAGILDGVDVTGTGTIADMLWARPALTVLGLDCPPAAGSVAAVQPGARARLNLRIPPGMDPEEAYDALTAHLADVTPWHVRVEIELESLGRPFLARTGGPAYTAMTAALSEAYGRKVVTQGQGGSIPLCGAFQRHFPDAEIMLMGVEEPRALIHAADESVEPSEIEHLALAEAIFLERYR</sequence>
<evidence type="ECO:0000259" key="4">
    <source>
        <dbReference type="Pfam" id="PF07687"/>
    </source>
</evidence>
<keyword evidence="3" id="KW-0378">Hydrolase</keyword>
<feature type="domain" description="Peptidase M20 dimerisation" evidence="4">
    <location>
        <begin position="210"/>
        <end position="344"/>
    </location>
</feature>
<dbReference type="SUPFAM" id="SSF53187">
    <property type="entry name" value="Zn-dependent exopeptidases"/>
    <property type="match status" value="1"/>
</dbReference>
<dbReference type="NCBIfam" id="NF005914">
    <property type="entry name" value="PRK07907.1"/>
    <property type="match status" value="1"/>
</dbReference>
<proteinExistence type="predicted"/>
<evidence type="ECO:0000256" key="3">
    <source>
        <dbReference type="ARBA" id="ARBA00022801"/>
    </source>
</evidence>
<evidence type="ECO:0000256" key="2">
    <source>
        <dbReference type="ARBA" id="ARBA00022723"/>
    </source>
</evidence>
<protein>
    <submittedName>
        <fullName evidence="5">Dipeptidase</fullName>
    </submittedName>
</protein>
<evidence type="ECO:0000313" key="5">
    <source>
        <dbReference type="EMBL" id="GAA0958710.1"/>
    </source>
</evidence>
<dbReference type="PANTHER" id="PTHR43270:SF12">
    <property type="entry name" value="SUCCINYL-DIAMINOPIMELATE DESUCCINYLASE"/>
    <property type="match status" value="1"/>
</dbReference>
<comment type="caution">
    <text evidence="5">The sequence shown here is derived from an EMBL/GenBank/DDBJ whole genome shotgun (WGS) entry which is preliminary data.</text>
</comment>
<dbReference type="InterPro" id="IPR002933">
    <property type="entry name" value="Peptidase_M20"/>
</dbReference>
<dbReference type="Gene3D" id="3.30.70.360">
    <property type="match status" value="1"/>
</dbReference>
<dbReference type="PANTHER" id="PTHR43270">
    <property type="entry name" value="BETA-ALA-HIS DIPEPTIDASE"/>
    <property type="match status" value="1"/>
</dbReference>
<keyword evidence="2" id="KW-0479">Metal-binding</keyword>
<dbReference type="Gene3D" id="3.40.630.10">
    <property type="entry name" value="Zn peptidases"/>
    <property type="match status" value="1"/>
</dbReference>
<accession>A0ABN1RK64</accession>
<evidence type="ECO:0000313" key="6">
    <source>
        <dbReference type="Proteomes" id="UP001500665"/>
    </source>
</evidence>
<keyword evidence="6" id="KW-1185">Reference proteome</keyword>
<dbReference type="Pfam" id="PF07687">
    <property type="entry name" value="M20_dimer"/>
    <property type="match status" value="1"/>
</dbReference>
<gene>
    <name evidence="5" type="ORF">GCM10009550_47610</name>
</gene>
<name>A0ABN1RK64_9ACTN</name>
<dbReference type="Pfam" id="PF01546">
    <property type="entry name" value="Peptidase_M20"/>
    <property type="match status" value="1"/>
</dbReference>
<dbReference type="EMBL" id="BAAAHH010000021">
    <property type="protein sequence ID" value="GAA0958710.1"/>
    <property type="molecule type" value="Genomic_DNA"/>
</dbReference>
<dbReference type="InterPro" id="IPR051458">
    <property type="entry name" value="Cyt/Met_Dipeptidase"/>
</dbReference>
<organism evidence="5 6">
    <name type="scientific">Actinocorallia libanotica</name>
    <dbReference type="NCBI Taxonomy" id="46162"/>
    <lineage>
        <taxon>Bacteria</taxon>
        <taxon>Bacillati</taxon>
        <taxon>Actinomycetota</taxon>
        <taxon>Actinomycetes</taxon>
        <taxon>Streptosporangiales</taxon>
        <taxon>Thermomonosporaceae</taxon>
        <taxon>Actinocorallia</taxon>
    </lineage>
</organism>
<keyword evidence="1" id="KW-0645">Protease</keyword>
<evidence type="ECO:0000256" key="1">
    <source>
        <dbReference type="ARBA" id="ARBA00022670"/>
    </source>
</evidence>
<reference evidence="5 6" key="1">
    <citation type="journal article" date="2019" name="Int. J. Syst. Evol. Microbiol.">
        <title>The Global Catalogue of Microorganisms (GCM) 10K type strain sequencing project: providing services to taxonomists for standard genome sequencing and annotation.</title>
        <authorList>
            <consortium name="The Broad Institute Genomics Platform"/>
            <consortium name="The Broad Institute Genome Sequencing Center for Infectious Disease"/>
            <person name="Wu L."/>
            <person name="Ma J."/>
        </authorList>
    </citation>
    <scope>NUCLEOTIDE SEQUENCE [LARGE SCALE GENOMIC DNA]</scope>
    <source>
        <strain evidence="5 6">JCM 10696</strain>
    </source>
</reference>